<keyword evidence="2" id="KW-1185">Reference proteome</keyword>
<name>A0A2D3UX91_9PEZI</name>
<evidence type="ECO:0000313" key="2">
    <source>
        <dbReference type="Proteomes" id="UP000225277"/>
    </source>
</evidence>
<dbReference type="RefSeq" id="XP_023629351.1">
    <property type="nucleotide sequence ID" value="XM_023773583.1"/>
</dbReference>
<sequence length="575" mass="66535">MSSRENLWLRIHGNAEVPAVIAQHTSGFTFGEVASPVNTLASPSPIWSPNIPMIEPHHRVDITYPSLNTLQWKERPLIHTPFNASERYQPLPLINDSEIQRNTGRDLKDSSPFFSMCRASRERPAEGIVLCGDICKDIRELSGYIGVTTLNVLVYNTTEATRPFIRICSGTTFRQIDGARSDGRRDYNLPLEDFLALKDPSRWYQDIIHLIEMRDDRAARHVQTRLLEYVESRETDFVTELYDKFAASFKPKRQPYYDLYLYKDSLVASTKARASGLFKAKKACMLCKKSLNATTHIGISFPCDPEHVAGRSCVRDLCHASLPEDVRCPQCDMRLFDSKTLEHLNYGVLNGKFDDDPRFTEYENFEKSCADLDSDLPSRARDKPSFALLVNPQLFMAIWYRMIFFGSQEMSLLHVEAINAPEFKIIEATIEKHIQRVDGAQTNLRTLDWWLGLAIFQAFDVPFRAAGLDRYVNRYFPASAREEEFFRPGFQRFCERALNRTLRFLEMRTCECEIEKRLHAHGGRKYYNPAIYTNVWTQARSDTYFWQRTEEGRAYLAEFTAKKHRKESLVLELLT</sequence>
<protein>
    <submittedName>
        <fullName evidence="1">Uncharacterized protein</fullName>
    </submittedName>
</protein>
<dbReference type="AlphaFoldDB" id="A0A2D3UX91"/>
<organism evidence="1 2">
    <name type="scientific">Ramularia collo-cygni</name>
    <dbReference type="NCBI Taxonomy" id="112498"/>
    <lineage>
        <taxon>Eukaryota</taxon>
        <taxon>Fungi</taxon>
        <taxon>Dikarya</taxon>
        <taxon>Ascomycota</taxon>
        <taxon>Pezizomycotina</taxon>
        <taxon>Dothideomycetes</taxon>
        <taxon>Dothideomycetidae</taxon>
        <taxon>Mycosphaerellales</taxon>
        <taxon>Mycosphaerellaceae</taxon>
        <taxon>Ramularia</taxon>
    </lineage>
</organism>
<dbReference type="OrthoDB" id="3824970at2759"/>
<reference evidence="1 2" key="1">
    <citation type="submission" date="2016-03" db="EMBL/GenBank/DDBJ databases">
        <authorList>
            <person name="Ploux O."/>
        </authorList>
    </citation>
    <scope>NUCLEOTIDE SEQUENCE [LARGE SCALE GENOMIC DNA]</scope>
    <source>
        <strain evidence="1 2">URUG2</strain>
    </source>
</reference>
<gene>
    <name evidence="1" type="ORF">RCC_08332</name>
</gene>
<evidence type="ECO:0000313" key="1">
    <source>
        <dbReference type="EMBL" id="CZT22462.1"/>
    </source>
</evidence>
<dbReference type="GeneID" id="35603430"/>
<dbReference type="EMBL" id="FJUY01000013">
    <property type="protein sequence ID" value="CZT22462.1"/>
    <property type="molecule type" value="Genomic_DNA"/>
</dbReference>
<dbReference type="Proteomes" id="UP000225277">
    <property type="component" value="Unassembled WGS sequence"/>
</dbReference>
<accession>A0A2D3UX91</accession>
<proteinExistence type="predicted"/>